<name>A0A2H3DEQ4_ARMGA</name>
<dbReference type="InterPro" id="IPR016182">
    <property type="entry name" value="Cu_amine_oxidase_N-reg"/>
</dbReference>
<protein>
    <submittedName>
        <fullName evidence="1">Uncharacterized protein</fullName>
    </submittedName>
</protein>
<sequence length="126" mass="14068">MKQPFRSRDRTFPHRPWLPPQFVTRIRRLLAPLTSFRLHPLDPLTPDEIAAVSLPVRHHIASKTDISAIKFITTYPLPYLKKVLLAYLGIPLTPGGQSEASIPATRKAKVDFLDVCVNSGSVSTKA</sequence>
<organism evidence="1 2">
    <name type="scientific">Armillaria gallica</name>
    <name type="common">Bulbous honey fungus</name>
    <name type="synonym">Armillaria bulbosa</name>
    <dbReference type="NCBI Taxonomy" id="47427"/>
    <lineage>
        <taxon>Eukaryota</taxon>
        <taxon>Fungi</taxon>
        <taxon>Dikarya</taxon>
        <taxon>Basidiomycota</taxon>
        <taxon>Agaricomycotina</taxon>
        <taxon>Agaricomycetes</taxon>
        <taxon>Agaricomycetidae</taxon>
        <taxon>Agaricales</taxon>
        <taxon>Marasmiineae</taxon>
        <taxon>Physalacriaceae</taxon>
        <taxon>Armillaria</taxon>
    </lineage>
</organism>
<dbReference type="InParanoid" id="A0A2H3DEQ4"/>
<accession>A0A2H3DEQ4</accession>
<dbReference type="GO" id="GO:0008131">
    <property type="term" value="F:primary methylamine oxidase activity"/>
    <property type="evidence" value="ECO:0007669"/>
    <property type="project" value="InterPro"/>
</dbReference>
<dbReference type="Gene3D" id="3.10.450.40">
    <property type="match status" value="1"/>
</dbReference>
<reference evidence="2" key="1">
    <citation type="journal article" date="2017" name="Nat. Ecol. Evol.">
        <title>Genome expansion and lineage-specific genetic innovations in the forest pathogenic fungi Armillaria.</title>
        <authorList>
            <person name="Sipos G."/>
            <person name="Prasanna A.N."/>
            <person name="Walter M.C."/>
            <person name="O'Connor E."/>
            <person name="Balint B."/>
            <person name="Krizsan K."/>
            <person name="Kiss B."/>
            <person name="Hess J."/>
            <person name="Varga T."/>
            <person name="Slot J."/>
            <person name="Riley R."/>
            <person name="Boka B."/>
            <person name="Rigling D."/>
            <person name="Barry K."/>
            <person name="Lee J."/>
            <person name="Mihaltcheva S."/>
            <person name="LaButti K."/>
            <person name="Lipzen A."/>
            <person name="Waldron R."/>
            <person name="Moloney N.M."/>
            <person name="Sperisen C."/>
            <person name="Kredics L."/>
            <person name="Vagvoelgyi C."/>
            <person name="Patrignani A."/>
            <person name="Fitzpatrick D."/>
            <person name="Nagy I."/>
            <person name="Doyle S."/>
            <person name="Anderson J.B."/>
            <person name="Grigoriev I.V."/>
            <person name="Gueldener U."/>
            <person name="Muensterkoetter M."/>
            <person name="Nagy L.G."/>
        </authorList>
    </citation>
    <scope>NUCLEOTIDE SEQUENCE [LARGE SCALE GENOMIC DNA]</scope>
    <source>
        <strain evidence="2">Ar21-2</strain>
    </source>
</reference>
<dbReference type="GO" id="GO:0005507">
    <property type="term" value="F:copper ion binding"/>
    <property type="evidence" value="ECO:0007669"/>
    <property type="project" value="InterPro"/>
</dbReference>
<dbReference type="OrthoDB" id="3029170at2759"/>
<keyword evidence="2" id="KW-1185">Reference proteome</keyword>
<dbReference type="GO" id="GO:0048038">
    <property type="term" value="F:quinone binding"/>
    <property type="evidence" value="ECO:0007669"/>
    <property type="project" value="InterPro"/>
</dbReference>
<evidence type="ECO:0000313" key="2">
    <source>
        <dbReference type="Proteomes" id="UP000217790"/>
    </source>
</evidence>
<dbReference type="Proteomes" id="UP000217790">
    <property type="component" value="Unassembled WGS sequence"/>
</dbReference>
<gene>
    <name evidence="1" type="ORF">ARMGADRAFT_1079989</name>
</gene>
<dbReference type="AlphaFoldDB" id="A0A2H3DEQ4"/>
<dbReference type="SUPFAM" id="SSF54416">
    <property type="entry name" value="Amine oxidase N-terminal region"/>
    <property type="match status" value="1"/>
</dbReference>
<dbReference type="STRING" id="47427.A0A2H3DEQ4"/>
<proteinExistence type="predicted"/>
<dbReference type="EMBL" id="KZ293656">
    <property type="protein sequence ID" value="PBK93701.1"/>
    <property type="molecule type" value="Genomic_DNA"/>
</dbReference>
<evidence type="ECO:0000313" key="1">
    <source>
        <dbReference type="EMBL" id="PBK93701.1"/>
    </source>
</evidence>
<dbReference type="GO" id="GO:0009308">
    <property type="term" value="P:amine metabolic process"/>
    <property type="evidence" value="ECO:0007669"/>
    <property type="project" value="InterPro"/>
</dbReference>